<sequence>MRKTAEASFATRFKRDFLLNKYLYLMMVPVLAYYVTFHYAPMYGALIAFKEYTPIKGVSGSSWVGLQNFHDFFSSYYFWRILKNTVLISLYSLCFEFPAPIVLAILINELANKKFQRFVQTVTYMPYFISLIVIAGMIKDFTNNGGLINNFLTYFGMNDTAMLQKPELFRTIYILSEIWQKIGWESIIYLAALMSIDQEQYEAAKIDGASRIKQIWHITLPGILPTISIMFILRMGNMLNVGFEKIILLYNPSTYDTADVISSFVYRKGLIEFGWSYSAAVGLFNSVVNLALLIAANKISKRISQNSLW</sequence>
<gene>
    <name evidence="9" type="ORF">EJQ19_01605</name>
</gene>
<dbReference type="CDD" id="cd06261">
    <property type="entry name" value="TM_PBP2"/>
    <property type="match status" value="1"/>
</dbReference>
<keyword evidence="2 7" id="KW-0813">Transport</keyword>
<keyword evidence="10" id="KW-1185">Reference proteome</keyword>
<keyword evidence="5 7" id="KW-1133">Transmembrane helix</keyword>
<comment type="similarity">
    <text evidence="7">Belongs to the binding-protein-dependent transport system permease family.</text>
</comment>
<feature type="transmembrane region" description="Helical" evidence="7">
    <location>
        <begin position="21"/>
        <end position="40"/>
    </location>
</feature>
<dbReference type="InterPro" id="IPR000515">
    <property type="entry name" value="MetI-like"/>
</dbReference>
<feature type="transmembrane region" description="Helical" evidence="7">
    <location>
        <begin position="215"/>
        <end position="233"/>
    </location>
</feature>
<evidence type="ECO:0000256" key="1">
    <source>
        <dbReference type="ARBA" id="ARBA00004651"/>
    </source>
</evidence>
<feature type="domain" description="ABC transmembrane type-1" evidence="8">
    <location>
        <begin position="82"/>
        <end position="296"/>
    </location>
</feature>
<evidence type="ECO:0000256" key="2">
    <source>
        <dbReference type="ARBA" id="ARBA00022448"/>
    </source>
</evidence>
<evidence type="ECO:0000313" key="10">
    <source>
        <dbReference type="Proteomes" id="UP000276128"/>
    </source>
</evidence>
<accession>A0A430JKD2</accession>
<feature type="transmembrane region" description="Helical" evidence="7">
    <location>
        <begin position="86"/>
        <end position="106"/>
    </location>
</feature>
<feature type="transmembrane region" description="Helical" evidence="7">
    <location>
        <begin position="275"/>
        <end position="296"/>
    </location>
</feature>
<keyword evidence="6 7" id="KW-0472">Membrane</keyword>
<proteinExistence type="inferred from homology"/>
<dbReference type="InterPro" id="IPR050809">
    <property type="entry name" value="UgpAE/MalFG_permease"/>
</dbReference>
<keyword evidence="3" id="KW-1003">Cell membrane</keyword>
<dbReference type="PROSITE" id="PS50928">
    <property type="entry name" value="ABC_TM1"/>
    <property type="match status" value="1"/>
</dbReference>
<dbReference type="Proteomes" id="UP000276128">
    <property type="component" value="Unassembled WGS sequence"/>
</dbReference>
<dbReference type="SUPFAM" id="SSF161098">
    <property type="entry name" value="MetI-like"/>
    <property type="match status" value="1"/>
</dbReference>
<dbReference type="PANTHER" id="PTHR43227:SF11">
    <property type="entry name" value="BLL4140 PROTEIN"/>
    <property type="match status" value="1"/>
</dbReference>
<dbReference type="Pfam" id="PF00528">
    <property type="entry name" value="BPD_transp_1"/>
    <property type="match status" value="1"/>
</dbReference>
<evidence type="ECO:0000256" key="4">
    <source>
        <dbReference type="ARBA" id="ARBA00022692"/>
    </source>
</evidence>
<dbReference type="EMBL" id="RXHU01000007">
    <property type="protein sequence ID" value="RTE11517.1"/>
    <property type="molecule type" value="Genomic_DNA"/>
</dbReference>
<evidence type="ECO:0000313" key="9">
    <source>
        <dbReference type="EMBL" id="RTE11517.1"/>
    </source>
</evidence>
<name>A0A430JKD2_9BACL</name>
<protein>
    <submittedName>
        <fullName evidence="9">Sugar ABC transporter permease</fullName>
    </submittedName>
</protein>
<reference evidence="9 10" key="1">
    <citation type="submission" date="2018-12" db="EMBL/GenBank/DDBJ databases">
        <title>Bacillus ochoae sp. nov., Paenibacillus whitsoniae sp. nov., Paenibacillus spiritus sp. nov. Isolated from the Mars Exploration Rover during spacecraft assembly.</title>
        <authorList>
            <person name="Seuylemezian A."/>
            <person name="Vaishampayan P."/>
        </authorList>
    </citation>
    <scope>NUCLEOTIDE SEQUENCE [LARGE SCALE GENOMIC DNA]</scope>
    <source>
        <strain evidence="9 10">MER 54</strain>
    </source>
</reference>
<evidence type="ECO:0000256" key="7">
    <source>
        <dbReference type="RuleBase" id="RU363032"/>
    </source>
</evidence>
<organism evidence="9 10">
    <name type="scientific">Paenibacillus whitsoniae</name>
    <dbReference type="NCBI Taxonomy" id="2496558"/>
    <lineage>
        <taxon>Bacteria</taxon>
        <taxon>Bacillati</taxon>
        <taxon>Bacillota</taxon>
        <taxon>Bacilli</taxon>
        <taxon>Bacillales</taxon>
        <taxon>Paenibacillaceae</taxon>
        <taxon>Paenibacillus</taxon>
    </lineage>
</organism>
<comment type="caution">
    <text evidence="9">The sequence shown here is derived from an EMBL/GenBank/DDBJ whole genome shotgun (WGS) entry which is preliminary data.</text>
</comment>
<dbReference type="GO" id="GO:0055085">
    <property type="term" value="P:transmembrane transport"/>
    <property type="evidence" value="ECO:0007669"/>
    <property type="project" value="InterPro"/>
</dbReference>
<evidence type="ECO:0000259" key="8">
    <source>
        <dbReference type="PROSITE" id="PS50928"/>
    </source>
</evidence>
<dbReference type="InterPro" id="IPR035906">
    <property type="entry name" value="MetI-like_sf"/>
</dbReference>
<dbReference type="PANTHER" id="PTHR43227">
    <property type="entry name" value="BLL4140 PROTEIN"/>
    <property type="match status" value="1"/>
</dbReference>
<keyword evidence="4 7" id="KW-0812">Transmembrane</keyword>
<dbReference type="AlphaFoldDB" id="A0A430JKD2"/>
<evidence type="ECO:0000256" key="6">
    <source>
        <dbReference type="ARBA" id="ARBA00023136"/>
    </source>
</evidence>
<dbReference type="RefSeq" id="WP_126139464.1">
    <property type="nucleotide sequence ID" value="NZ_RXHU01000007.1"/>
</dbReference>
<dbReference type="OrthoDB" id="9785836at2"/>
<evidence type="ECO:0000256" key="5">
    <source>
        <dbReference type="ARBA" id="ARBA00022989"/>
    </source>
</evidence>
<comment type="subcellular location">
    <subcellularLocation>
        <location evidence="1 7">Cell membrane</location>
        <topology evidence="1 7">Multi-pass membrane protein</topology>
    </subcellularLocation>
</comment>
<evidence type="ECO:0000256" key="3">
    <source>
        <dbReference type="ARBA" id="ARBA00022475"/>
    </source>
</evidence>
<dbReference type="GO" id="GO:0005886">
    <property type="term" value="C:plasma membrane"/>
    <property type="evidence" value="ECO:0007669"/>
    <property type="project" value="UniProtKB-SubCell"/>
</dbReference>
<dbReference type="Gene3D" id="1.10.3720.10">
    <property type="entry name" value="MetI-like"/>
    <property type="match status" value="1"/>
</dbReference>